<evidence type="ECO:0000256" key="13">
    <source>
        <dbReference type="RuleBase" id="RU003357"/>
    </source>
</evidence>
<organism evidence="18 19">
    <name type="scientific">Paraburkholderia lacunae</name>
    <dbReference type="NCBI Taxonomy" id="2211104"/>
    <lineage>
        <taxon>Bacteria</taxon>
        <taxon>Pseudomonadati</taxon>
        <taxon>Pseudomonadota</taxon>
        <taxon>Betaproteobacteria</taxon>
        <taxon>Burkholderiales</taxon>
        <taxon>Burkholderiaceae</taxon>
        <taxon>Paraburkholderia</taxon>
    </lineage>
</organism>
<dbReference type="GO" id="GO:0009279">
    <property type="term" value="C:cell outer membrane"/>
    <property type="evidence" value="ECO:0007669"/>
    <property type="project" value="UniProtKB-SubCell"/>
</dbReference>
<comment type="subcellular location">
    <subcellularLocation>
        <location evidence="1 12">Cell outer membrane</location>
        <topology evidence="1 12">Multi-pass membrane protein</topology>
    </subcellularLocation>
</comment>
<evidence type="ECO:0000256" key="14">
    <source>
        <dbReference type="SAM" id="MobiDB-lite"/>
    </source>
</evidence>
<evidence type="ECO:0000259" key="16">
    <source>
        <dbReference type="Pfam" id="PF00593"/>
    </source>
</evidence>
<dbReference type="InterPro" id="IPR036942">
    <property type="entry name" value="Beta-barrel_TonB_sf"/>
</dbReference>
<evidence type="ECO:0000256" key="9">
    <source>
        <dbReference type="ARBA" id="ARBA00023136"/>
    </source>
</evidence>
<protein>
    <submittedName>
        <fullName evidence="18">TonB-dependent receptor</fullName>
    </submittedName>
</protein>
<evidence type="ECO:0000256" key="10">
    <source>
        <dbReference type="ARBA" id="ARBA00023170"/>
    </source>
</evidence>
<dbReference type="AlphaFoldDB" id="A0A370N1C4"/>
<evidence type="ECO:0000256" key="2">
    <source>
        <dbReference type="ARBA" id="ARBA00009810"/>
    </source>
</evidence>
<keyword evidence="11 12" id="KW-0998">Cell outer membrane</keyword>
<feature type="chain" id="PRO_5017035532" evidence="15">
    <location>
        <begin position="23"/>
        <end position="639"/>
    </location>
</feature>
<dbReference type="InterPro" id="IPR012910">
    <property type="entry name" value="Plug_dom"/>
</dbReference>
<keyword evidence="10 18" id="KW-0675">Receptor</keyword>
<keyword evidence="5 12" id="KW-0812">Transmembrane</keyword>
<evidence type="ECO:0000256" key="8">
    <source>
        <dbReference type="ARBA" id="ARBA00023077"/>
    </source>
</evidence>
<comment type="similarity">
    <text evidence="2 12 13">Belongs to the TonB-dependent receptor family.</text>
</comment>
<comment type="caution">
    <text evidence="18">The sequence shown here is derived from an EMBL/GenBank/DDBJ whole genome shotgun (WGS) entry which is preliminary data.</text>
</comment>
<dbReference type="PROSITE" id="PS52016">
    <property type="entry name" value="TONB_DEPENDENT_REC_3"/>
    <property type="match status" value="1"/>
</dbReference>
<keyword evidence="7" id="KW-0406">Ion transport</keyword>
<feature type="domain" description="TonB-dependent receptor-like beta-barrel" evidence="16">
    <location>
        <begin position="207"/>
        <end position="612"/>
    </location>
</feature>
<dbReference type="Pfam" id="PF07715">
    <property type="entry name" value="Plug"/>
    <property type="match status" value="1"/>
</dbReference>
<gene>
    <name evidence="18" type="ORF">DLM46_28610</name>
</gene>
<dbReference type="InterPro" id="IPR037066">
    <property type="entry name" value="Plug_dom_sf"/>
</dbReference>
<keyword evidence="19" id="KW-1185">Reference proteome</keyword>
<keyword evidence="4 12" id="KW-1134">Transmembrane beta strand</keyword>
<dbReference type="GO" id="GO:0015889">
    <property type="term" value="P:cobalamin transport"/>
    <property type="evidence" value="ECO:0007669"/>
    <property type="project" value="TreeGrafter"/>
</dbReference>
<dbReference type="InterPro" id="IPR039426">
    <property type="entry name" value="TonB-dep_rcpt-like"/>
</dbReference>
<evidence type="ECO:0000256" key="7">
    <source>
        <dbReference type="ARBA" id="ARBA00023065"/>
    </source>
</evidence>
<evidence type="ECO:0000313" key="19">
    <source>
        <dbReference type="Proteomes" id="UP000254875"/>
    </source>
</evidence>
<name>A0A370N1C4_9BURK</name>
<keyword evidence="8 13" id="KW-0798">TonB box</keyword>
<evidence type="ECO:0000256" key="6">
    <source>
        <dbReference type="ARBA" id="ARBA00022729"/>
    </source>
</evidence>
<keyword evidence="9 12" id="KW-0472">Membrane</keyword>
<dbReference type="PANTHER" id="PTHR30069">
    <property type="entry name" value="TONB-DEPENDENT OUTER MEMBRANE RECEPTOR"/>
    <property type="match status" value="1"/>
</dbReference>
<keyword evidence="6 15" id="KW-0732">Signal</keyword>
<evidence type="ECO:0000313" key="18">
    <source>
        <dbReference type="EMBL" id="RDJ99419.1"/>
    </source>
</evidence>
<reference evidence="19" key="1">
    <citation type="submission" date="2018-05" db="EMBL/GenBank/DDBJ databases">
        <authorList>
            <person name="Feng T."/>
        </authorList>
    </citation>
    <scope>NUCLEOTIDE SEQUENCE [LARGE SCALE GENOMIC DNA]</scope>
    <source>
        <strain evidence="19">S27</strain>
    </source>
</reference>
<evidence type="ECO:0000256" key="1">
    <source>
        <dbReference type="ARBA" id="ARBA00004571"/>
    </source>
</evidence>
<feature type="domain" description="TonB-dependent receptor plug" evidence="17">
    <location>
        <begin position="70"/>
        <end position="176"/>
    </location>
</feature>
<dbReference type="SUPFAM" id="SSF56935">
    <property type="entry name" value="Porins"/>
    <property type="match status" value="1"/>
</dbReference>
<evidence type="ECO:0000259" key="17">
    <source>
        <dbReference type="Pfam" id="PF07715"/>
    </source>
</evidence>
<dbReference type="RefSeq" id="WP_115106040.1">
    <property type="nucleotide sequence ID" value="NZ_QHKS01000023.1"/>
</dbReference>
<dbReference type="Pfam" id="PF00593">
    <property type="entry name" value="TonB_dep_Rec_b-barrel"/>
    <property type="match status" value="1"/>
</dbReference>
<feature type="signal peptide" evidence="15">
    <location>
        <begin position="1"/>
        <end position="22"/>
    </location>
</feature>
<proteinExistence type="inferred from homology"/>
<dbReference type="PANTHER" id="PTHR30069:SF53">
    <property type="entry name" value="COLICIN I RECEPTOR-RELATED"/>
    <property type="match status" value="1"/>
</dbReference>
<evidence type="ECO:0000256" key="5">
    <source>
        <dbReference type="ARBA" id="ARBA00022692"/>
    </source>
</evidence>
<dbReference type="Gene3D" id="2.40.170.20">
    <property type="entry name" value="TonB-dependent receptor, beta-barrel domain"/>
    <property type="match status" value="1"/>
</dbReference>
<dbReference type="GO" id="GO:0006811">
    <property type="term" value="P:monoatomic ion transport"/>
    <property type="evidence" value="ECO:0007669"/>
    <property type="project" value="UniProtKB-KW"/>
</dbReference>
<dbReference type="EMBL" id="QHKS01000023">
    <property type="protein sequence ID" value="RDJ99419.1"/>
    <property type="molecule type" value="Genomic_DNA"/>
</dbReference>
<dbReference type="OrthoDB" id="183532at2"/>
<feature type="region of interest" description="Disordered" evidence="14">
    <location>
        <begin position="26"/>
        <end position="54"/>
    </location>
</feature>
<evidence type="ECO:0000256" key="11">
    <source>
        <dbReference type="ARBA" id="ARBA00023237"/>
    </source>
</evidence>
<evidence type="ECO:0000256" key="12">
    <source>
        <dbReference type="PROSITE-ProRule" id="PRU01360"/>
    </source>
</evidence>
<sequence length="639" mass="68412">MLCPIARAALLAFAGLPSVAHAQAASSSSSSSGTSSATSSVAAPDSGAASSSPTVLSPVVVTAGRGPQPLADTIAQTTLFDQQDIADTTATDLPGLLQLAPGAQISRTGGPGSTASLFLRGASSTQSLVLIDGVRVDSVSLGAPQLAQIPLDQVDHVEVVNGNVSALYGSGAIGGVVQVFTKDGGDHPPRFNFSVGYGSYHTQTQQAGVNGALDEDGKTTFSISLARSKDDGFSSLNPGEAPNANPNANGYLNESISASLRHKFNDKWDAGVTYFQSNGNDSYDNAYGVPTDLNNLFTKVRQMSVFANGEVTGWWTTHFIVSEGDDRSVSNTNGIYNGRFDTDNRQYTWQNDFALAAQQKLQVGYEHLDQSLDSDTFAAPNRHVDSGFVGYSGRFGRNQIQANVRRDQYSDFGGANSYYLGYGFDIAEHWKVSASYSDGFRAPSFDDLYYPISGNPSIQPERSHSIDAALQYASNALGVMRLSAFQTRYSNLIDYRQVTPGIYLAENVGHAKVQGLEGAWSGHVGRTDVRASVTLQNPVDLDNDVDLVRRARRFASLAVNRSLAGWRVGGEWIVSGARDDSSGKLGGYGVVNLSARYSITKAWYVAAQIQNLLNKDYETAYSYNSPRRSAYVTVGWQQQ</sequence>
<dbReference type="Gene3D" id="2.170.130.10">
    <property type="entry name" value="TonB-dependent receptor, plug domain"/>
    <property type="match status" value="1"/>
</dbReference>
<dbReference type="InterPro" id="IPR000531">
    <property type="entry name" value="Beta-barrel_TonB"/>
</dbReference>
<evidence type="ECO:0000256" key="4">
    <source>
        <dbReference type="ARBA" id="ARBA00022452"/>
    </source>
</evidence>
<evidence type="ECO:0000256" key="15">
    <source>
        <dbReference type="SAM" id="SignalP"/>
    </source>
</evidence>
<dbReference type="CDD" id="cd01347">
    <property type="entry name" value="ligand_gated_channel"/>
    <property type="match status" value="1"/>
</dbReference>
<evidence type="ECO:0000256" key="3">
    <source>
        <dbReference type="ARBA" id="ARBA00022448"/>
    </source>
</evidence>
<accession>A0A370N1C4</accession>
<dbReference type="Proteomes" id="UP000254875">
    <property type="component" value="Unassembled WGS sequence"/>
</dbReference>
<keyword evidence="3 12" id="KW-0813">Transport</keyword>